<dbReference type="EMBL" id="JAAKFY010000020">
    <property type="protein sequence ID" value="KAF3841165.1"/>
    <property type="molecule type" value="Genomic_DNA"/>
</dbReference>
<feature type="domain" description="Anaphase-promoting complex subunit 4-like WD40" evidence="4">
    <location>
        <begin position="490"/>
        <end position="538"/>
    </location>
</feature>
<evidence type="ECO:0000256" key="3">
    <source>
        <dbReference type="PROSITE-ProRule" id="PRU00221"/>
    </source>
</evidence>
<dbReference type="GO" id="GO:0005634">
    <property type="term" value="C:nucleus"/>
    <property type="evidence" value="ECO:0007669"/>
    <property type="project" value="TreeGrafter"/>
</dbReference>
<dbReference type="GO" id="GO:0000387">
    <property type="term" value="P:spliceosomal snRNP assembly"/>
    <property type="evidence" value="ECO:0007669"/>
    <property type="project" value="TreeGrafter"/>
</dbReference>
<dbReference type="GO" id="GO:0003730">
    <property type="term" value="F:mRNA 3'-UTR binding"/>
    <property type="evidence" value="ECO:0007669"/>
    <property type="project" value="TreeGrafter"/>
</dbReference>
<name>A0A7J5XVM3_DISMA</name>
<dbReference type="Pfam" id="PF23770">
    <property type="entry name" value="Beta-prop_RIG_1st"/>
    <property type="match status" value="1"/>
</dbReference>
<dbReference type="Pfam" id="PF12894">
    <property type="entry name" value="ANAPC4_WD40"/>
    <property type="match status" value="1"/>
</dbReference>
<dbReference type="SMART" id="SM00320">
    <property type="entry name" value="WD40"/>
    <property type="match status" value="10"/>
</dbReference>
<dbReference type="Gene3D" id="2.130.10.10">
    <property type="entry name" value="YVTN repeat-like/Quinoprotein amine dehydrogenase"/>
    <property type="match status" value="2"/>
</dbReference>
<evidence type="ECO:0000256" key="1">
    <source>
        <dbReference type="ARBA" id="ARBA00022574"/>
    </source>
</evidence>
<dbReference type="InterPro" id="IPR001680">
    <property type="entry name" value="WD40_rpt"/>
</dbReference>
<evidence type="ECO:0000313" key="6">
    <source>
        <dbReference type="EMBL" id="KAF3841165.1"/>
    </source>
</evidence>
<dbReference type="PROSITE" id="PS50294">
    <property type="entry name" value="WD_REPEATS_REGION"/>
    <property type="match status" value="2"/>
</dbReference>
<feature type="repeat" description="WD" evidence="3">
    <location>
        <begin position="50"/>
        <end position="94"/>
    </location>
</feature>
<feature type="repeat" description="WD" evidence="3">
    <location>
        <begin position="319"/>
        <end position="347"/>
    </location>
</feature>
<accession>A0A7J5XVM3</accession>
<dbReference type="PRINTS" id="PR00320">
    <property type="entry name" value="GPROTEINBRPT"/>
</dbReference>
<keyword evidence="7" id="KW-1185">Reference proteome</keyword>
<dbReference type="PANTHER" id="PTHR46362:SF1">
    <property type="entry name" value="GEM-ASSOCIATED PROTEIN 5"/>
    <property type="match status" value="1"/>
</dbReference>
<evidence type="ECO:0000259" key="5">
    <source>
        <dbReference type="Pfam" id="PF23770"/>
    </source>
</evidence>
<dbReference type="InterPro" id="IPR052640">
    <property type="entry name" value="Gemin-5"/>
</dbReference>
<dbReference type="InterPro" id="IPR056432">
    <property type="entry name" value="Beta-prop_GEMI5_1st"/>
</dbReference>
<sequence length="657" mass="71829">MHERSLPASPNWYCSRSSDVSSSGLLGAGAKNIIYLIDVSASSCRVVGELVGHKDLVSGFSFCQHAGQSNICVSSSADGSIRFWDSDNKALIREEAAHQSSVSAVHWSPVDKNLVVSGDEKGVVVCHWYNTGDTTSFFPEPRTIFCLTCSPHTWSTVAVGYKDGMIVLIDVSKKGEVMHRLRGHEDEIHSLAWSPVASEDTLYITEATSGATAGDEKGCYLASGSKDQTMRIWSSAKGKSVMTLKLPYLKKRGSAVDPGVKERLWLHVHWPKGRPTQLVSSCFGGELVIWDLTRTGKQRWTLLGTSSEGQNHNRIVFNVSSVHLQDDRELIISTSMDREIKCWDLASLDCCWTLPTLGGFVYALTFSPVGTGCLALGVGDNMIRVWNTLTTQNQYDTRSFWQGIKSKVTAASSDIEFLSQKNGVHTGLGAPSPPMSFGAAGGKPSYSLYSCAGEGTILQHDPSKLSGEAADIDKLIRDTNNIKHKLSPHTDFSWKPDGKVVAIGNEDGCIDVYEAPSLKLLCSIQQHHKIINTLRWHHDHSSPPELHGLLASGSSNATVYVHDLRSIIENPPESPVVLTEPYRRLCGHTAKITGMVWSPHHEARLVTVSYDGTAQVWDVLEEAAICNYRGHVVFLLCGLVACGSRCDLDWRKGLHAA</sequence>
<proteinExistence type="predicted"/>
<keyword evidence="1 3" id="KW-0853">WD repeat</keyword>
<dbReference type="PROSITE" id="PS50082">
    <property type="entry name" value="WD_REPEATS_2"/>
    <property type="match status" value="4"/>
</dbReference>
<dbReference type="InterPro" id="IPR019775">
    <property type="entry name" value="WD40_repeat_CS"/>
</dbReference>
<dbReference type="InterPro" id="IPR020472">
    <property type="entry name" value="WD40_PAC1"/>
</dbReference>
<comment type="caution">
    <text evidence="6">The sequence shown here is derived from an EMBL/GenBank/DDBJ whole genome shotgun (WGS) entry which is preliminary data.</text>
</comment>
<dbReference type="PROSITE" id="PS00678">
    <property type="entry name" value="WD_REPEATS_1"/>
    <property type="match status" value="1"/>
</dbReference>
<evidence type="ECO:0000313" key="7">
    <source>
        <dbReference type="Proteomes" id="UP000518266"/>
    </source>
</evidence>
<organism evidence="6 7">
    <name type="scientific">Dissostichus mawsoni</name>
    <name type="common">Antarctic cod</name>
    <dbReference type="NCBI Taxonomy" id="36200"/>
    <lineage>
        <taxon>Eukaryota</taxon>
        <taxon>Metazoa</taxon>
        <taxon>Chordata</taxon>
        <taxon>Craniata</taxon>
        <taxon>Vertebrata</taxon>
        <taxon>Euteleostomi</taxon>
        <taxon>Actinopterygii</taxon>
        <taxon>Neopterygii</taxon>
        <taxon>Teleostei</taxon>
        <taxon>Neoteleostei</taxon>
        <taxon>Acanthomorphata</taxon>
        <taxon>Eupercaria</taxon>
        <taxon>Perciformes</taxon>
        <taxon>Notothenioidei</taxon>
        <taxon>Nototheniidae</taxon>
        <taxon>Dissostichus</taxon>
    </lineage>
</organism>
<feature type="repeat" description="WD" evidence="3">
    <location>
        <begin position="220"/>
        <end position="243"/>
    </location>
</feature>
<protein>
    <submittedName>
        <fullName evidence="6">Uncharacterized protein</fullName>
    </submittedName>
</protein>
<evidence type="ECO:0000256" key="2">
    <source>
        <dbReference type="ARBA" id="ARBA00022737"/>
    </source>
</evidence>
<evidence type="ECO:0000259" key="4">
    <source>
        <dbReference type="Pfam" id="PF12894"/>
    </source>
</evidence>
<dbReference type="InterPro" id="IPR015943">
    <property type="entry name" value="WD40/YVTN_repeat-like_dom_sf"/>
</dbReference>
<dbReference type="Proteomes" id="UP000518266">
    <property type="component" value="Unassembled WGS sequence"/>
</dbReference>
<dbReference type="Pfam" id="PF00400">
    <property type="entry name" value="WD40"/>
    <property type="match status" value="3"/>
</dbReference>
<feature type="repeat" description="WD" evidence="3">
    <location>
        <begin position="585"/>
        <end position="619"/>
    </location>
</feature>
<dbReference type="InterPro" id="IPR024977">
    <property type="entry name" value="Apc4-like_WD40_dom"/>
</dbReference>
<feature type="domain" description="Gem-associated protein 5 first beta-propeller" evidence="5">
    <location>
        <begin position="24"/>
        <end position="201"/>
    </location>
</feature>
<reference evidence="6 7" key="1">
    <citation type="submission" date="2020-03" db="EMBL/GenBank/DDBJ databases">
        <title>Dissostichus mawsoni Genome sequencing and assembly.</title>
        <authorList>
            <person name="Park H."/>
        </authorList>
    </citation>
    <scope>NUCLEOTIDE SEQUENCE [LARGE SCALE GENOMIC DNA]</scope>
    <source>
        <strain evidence="6">DM0001</strain>
        <tissue evidence="6">Muscle</tissue>
    </source>
</reference>
<keyword evidence="2" id="KW-0677">Repeat</keyword>
<dbReference type="AlphaFoldDB" id="A0A7J5XVM3"/>
<dbReference type="SUPFAM" id="SSF50998">
    <property type="entry name" value="Quinoprotein alcohol dehydrogenase-like"/>
    <property type="match status" value="1"/>
</dbReference>
<gene>
    <name evidence="6" type="ORF">F7725_007027</name>
</gene>
<dbReference type="GO" id="GO:0032797">
    <property type="term" value="C:SMN complex"/>
    <property type="evidence" value="ECO:0007669"/>
    <property type="project" value="TreeGrafter"/>
</dbReference>
<dbReference type="PANTHER" id="PTHR46362">
    <property type="entry name" value="GEM-ASSOCIATED PROTEIN 5"/>
    <property type="match status" value="1"/>
</dbReference>
<dbReference type="InterPro" id="IPR011047">
    <property type="entry name" value="Quinoprotein_ADH-like_sf"/>
</dbReference>
<dbReference type="OrthoDB" id="7326421at2759"/>